<evidence type="ECO:0000313" key="2">
    <source>
        <dbReference type="Proteomes" id="UP000091857"/>
    </source>
</evidence>
<accession>A0A2C9VW18</accession>
<name>A0A2C9VW18_MANES</name>
<proteinExistence type="predicted"/>
<comment type="caution">
    <text evidence="1">The sequence shown here is derived from an EMBL/GenBank/DDBJ whole genome shotgun (WGS) entry which is preliminary data.</text>
</comment>
<dbReference type="PANTHER" id="PTHR33070">
    <property type="entry name" value="OS06G0725500 PROTEIN"/>
    <property type="match status" value="1"/>
</dbReference>
<sequence length="302" mass="34290">MVGVFKRSLSFPNKLPNRPPKPSFSHHIRSISLPCRSHPLISQLRDAITELRICSSKFHNRTSSWLCDGLSRLKEVHDSLADILQLPQSQESLRRHPTWVDNLLEDFLLFIDVYGIFRTSVLALKEEQLAAQVAVRKRDDSKIDLYIKSQKKIAKEMSKLAYTIGDISSRRSDPGFYKLSITDAQLVSVIEDVIEVTVSVSVALFNGISMSLDSRKLSWRGVMMRLNKRAKKVKVEEGIQELQQVDAESLLGLRKKDEEEVRMILKRMQDLEGCIGGIENGGEKVFRSLINSRVSLLNALTK</sequence>
<dbReference type="STRING" id="3983.A0A2C9VW18"/>
<dbReference type="GO" id="GO:0048364">
    <property type="term" value="P:root development"/>
    <property type="evidence" value="ECO:0007669"/>
    <property type="project" value="InterPro"/>
</dbReference>
<reference evidence="2" key="1">
    <citation type="journal article" date="2016" name="Nat. Biotechnol.">
        <title>Sequencing wild and cultivated cassava and related species reveals extensive interspecific hybridization and genetic diversity.</title>
        <authorList>
            <person name="Bredeson J.V."/>
            <person name="Lyons J.B."/>
            <person name="Prochnik S.E."/>
            <person name="Wu G.A."/>
            <person name="Ha C.M."/>
            <person name="Edsinger-Gonzales E."/>
            <person name="Grimwood J."/>
            <person name="Schmutz J."/>
            <person name="Rabbi I.Y."/>
            <person name="Egesi C."/>
            <person name="Nauluvula P."/>
            <person name="Lebot V."/>
            <person name="Ndunguru J."/>
            <person name="Mkamilo G."/>
            <person name="Bart R.S."/>
            <person name="Setter T.L."/>
            <person name="Gleadow R.M."/>
            <person name="Kulakow P."/>
            <person name="Ferguson M.E."/>
            <person name="Rounsley S."/>
            <person name="Rokhsar D.S."/>
        </authorList>
    </citation>
    <scope>NUCLEOTIDE SEQUENCE [LARGE SCALE GENOMIC DNA]</scope>
    <source>
        <strain evidence="2">cv. AM560-2</strain>
    </source>
</reference>
<dbReference type="PANTHER" id="PTHR33070:SF49">
    <property type="entry name" value="OS06G0725500 PROTEIN"/>
    <property type="match status" value="1"/>
</dbReference>
<dbReference type="AlphaFoldDB" id="A0A2C9VW18"/>
<organism evidence="1 2">
    <name type="scientific">Manihot esculenta</name>
    <name type="common">Cassava</name>
    <name type="synonym">Jatropha manihot</name>
    <dbReference type="NCBI Taxonomy" id="3983"/>
    <lineage>
        <taxon>Eukaryota</taxon>
        <taxon>Viridiplantae</taxon>
        <taxon>Streptophyta</taxon>
        <taxon>Embryophyta</taxon>
        <taxon>Tracheophyta</taxon>
        <taxon>Spermatophyta</taxon>
        <taxon>Magnoliopsida</taxon>
        <taxon>eudicotyledons</taxon>
        <taxon>Gunneridae</taxon>
        <taxon>Pentapetalae</taxon>
        <taxon>rosids</taxon>
        <taxon>fabids</taxon>
        <taxon>Malpighiales</taxon>
        <taxon>Euphorbiaceae</taxon>
        <taxon>Crotonoideae</taxon>
        <taxon>Manihoteae</taxon>
        <taxon>Manihot</taxon>
    </lineage>
</organism>
<dbReference type="EMBL" id="CM004391">
    <property type="protein sequence ID" value="OAY50430.1"/>
    <property type="molecule type" value="Genomic_DNA"/>
</dbReference>
<gene>
    <name evidence="1" type="ORF">MANES_05G135200v8</name>
</gene>
<dbReference type="Gramene" id="Manes.05G135200.1.v8.1">
    <property type="protein sequence ID" value="Manes.05G135200.1.v8.1.CDS.1"/>
    <property type="gene ID" value="Manes.05G135200.v8.1"/>
</dbReference>
<dbReference type="Pfam" id="PF03087">
    <property type="entry name" value="BPS1"/>
    <property type="match status" value="1"/>
</dbReference>
<dbReference type="Proteomes" id="UP000091857">
    <property type="component" value="Chromosome 5"/>
</dbReference>
<protein>
    <submittedName>
        <fullName evidence="1">Uncharacterized protein</fullName>
    </submittedName>
</protein>
<keyword evidence="2" id="KW-1185">Reference proteome</keyword>
<dbReference type="InterPro" id="IPR004320">
    <property type="entry name" value="BPS1_pln"/>
</dbReference>
<evidence type="ECO:0000313" key="1">
    <source>
        <dbReference type="EMBL" id="OAY50430.1"/>
    </source>
</evidence>
<dbReference type="GO" id="GO:0048367">
    <property type="term" value="P:shoot system development"/>
    <property type="evidence" value="ECO:0007669"/>
    <property type="project" value="InterPro"/>
</dbReference>
<dbReference type="OrthoDB" id="695739at2759"/>
<dbReference type="OMA" id="DLKSWSW"/>